<name>L8PHH6_STRVR</name>
<dbReference type="EMBL" id="AMLP01000125">
    <property type="protein sequence ID" value="ELS54842.1"/>
    <property type="molecule type" value="Genomic_DNA"/>
</dbReference>
<evidence type="ECO:0000313" key="2">
    <source>
        <dbReference type="Proteomes" id="UP000011205"/>
    </source>
</evidence>
<dbReference type="Proteomes" id="UP000011205">
    <property type="component" value="Unassembled WGS sequence"/>
</dbReference>
<accession>L8PHH6</accession>
<protein>
    <submittedName>
        <fullName evidence="1">Uncharacterized protein</fullName>
    </submittedName>
</protein>
<gene>
    <name evidence="1" type="ORF">STVIR_4201</name>
</gene>
<reference evidence="1 2" key="1">
    <citation type="journal article" date="2013" name="Genome Announc.">
        <title>Draft Genome Sequence of Streptomyces viridochromogenes Strain Tu57, Producer of Avilamycin.</title>
        <authorList>
            <person name="Gruning B.A."/>
            <person name="Erxleben A."/>
            <person name="Hahnlein A."/>
            <person name="Gunther S."/>
        </authorList>
    </citation>
    <scope>NUCLEOTIDE SEQUENCE [LARGE SCALE GENOMIC DNA]</scope>
    <source>
        <strain evidence="1 2">Tue57</strain>
    </source>
</reference>
<comment type="caution">
    <text evidence="1">The sequence shown here is derived from an EMBL/GenBank/DDBJ whole genome shotgun (WGS) entry which is preliminary data.</text>
</comment>
<evidence type="ECO:0000313" key="1">
    <source>
        <dbReference type="EMBL" id="ELS54842.1"/>
    </source>
</evidence>
<dbReference type="AlphaFoldDB" id="L8PHH6"/>
<organism evidence="1 2">
    <name type="scientific">Streptomyces viridochromogenes Tue57</name>
    <dbReference type="NCBI Taxonomy" id="1160705"/>
    <lineage>
        <taxon>Bacteria</taxon>
        <taxon>Bacillati</taxon>
        <taxon>Actinomycetota</taxon>
        <taxon>Actinomycetes</taxon>
        <taxon>Kitasatosporales</taxon>
        <taxon>Streptomycetaceae</taxon>
        <taxon>Streptomyces</taxon>
    </lineage>
</organism>
<dbReference type="PATRIC" id="fig|1160705.3.peg.4157"/>
<proteinExistence type="predicted"/>
<sequence length="72" mass="7531">MLLEVEGAGRSCGGKEGRVKGYDQFSKESGVLWGGVSDNRLLSSLPNDPLTLLRSPLPLLPSPGNLSGPGDH</sequence>